<protein>
    <submittedName>
        <fullName evidence="1">Uncharacterized protein</fullName>
    </submittedName>
</protein>
<dbReference type="AlphaFoldDB" id="A0A4Y2KXK7"/>
<dbReference type="OrthoDB" id="6436868at2759"/>
<reference evidence="1 2" key="1">
    <citation type="journal article" date="2019" name="Sci. Rep.">
        <title>Orb-weaving spider Araneus ventricosus genome elucidates the spidroin gene catalogue.</title>
        <authorList>
            <person name="Kono N."/>
            <person name="Nakamura H."/>
            <person name="Ohtoshi R."/>
            <person name="Moran D.A.P."/>
            <person name="Shinohara A."/>
            <person name="Yoshida Y."/>
            <person name="Fujiwara M."/>
            <person name="Mori M."/>
            <person name="Tomita M."/>
            <person name="Arakawa K."/>
        </authorList>
    </citation>
    <scope>NUCLEOTIDE SEQUENCE [LARGE SCALE GENOMIC DNA]</scope>
</reference>
<comment type="caution">
    <text evidence="1">The sequence shown here is derived from an EMBL/GenBank/DDBJ whole genome shotgun (WGS) entry which is preliminary data.</text>
</comment>
<dbReference type="EMBL" id="BGPR01274018">
    <property type="protein sequence ID" value="GBN06253.1"/>
    <property type="molecule type" value="Genomic_DNA"/>
</dbReference>
<name>A0A4Y2KXK7_ARAVE</name>
<feature type="non-terminal residue" evidence="1">
    <location>
        <position position="62"/>
    </location>
</feature>
<organism evidence="1 2">
    <name type="scientific">Araneus ventricosus</name>
    <name type="common">Orbweaver spider</name>
    <name type="synonym">Epeira ventricosa</name>
    <dbReference type="NCBI Taxonomy" id="182803"/>
    <lineage>
        <taxon>Eukaryota</taxon>
        <taxon>Metazoa</taxon>
        <taxon>Ecdysozoa</taxon>
        <taxon>Arthropoda</taxon>
        <taxon>Chelicerata</taxon>
        <taxon>Arachnida</taxon>
        <taxon>Araneae</taxon>
        <taxon>Araneomorphae</taxon>
        <taxon>Entelegynae</taxon>
        <taxon>Araneoidea</taxon>
        <taxon>Araneidae</taxon>
        <taxon>Araneus</taxon>
    </lineage>
</organism>
<accession>A0A4Y2KXK7</accession>
<evidence type="ECO:0000313" key="2">
    <source>
        <dbReference type="Proteomes" id="UP000499080"/>
    </source>
</evidence>
<gene>
    <name evidence="1" type="ORF">AVEN_155976_1</name>
</gene>
<sequence>MVERFHRQLKALMCRLGSTERWIQQVPTILLGIRIRFKEDINAYQLILYMDPTCDYPANFCW</sequence>
<proteinExistence type="predicted"/>
<keyword evidence="2" id="KW-1185">Reference proteome</keyword>
<evidence type="ECO:0000313" key="1">
    <source>
        <dbReference type="EMBL" id="GBN06253.1"/>
    </source>
</evidence>
<dbReference type="Proteomes" id="UP000499080">
    <property type="component" value="Unassembled WGS sequence"/>
</dbReference>